<evidence type="ECO:0000256" key="2">
    <source>
        <dbReference type="ARBA" id="ARBA00022771"/>
    </source>
</evidence>
<dbReference type="InterPro" id="IPR001841">
    <property type="entry name" value="Znf_RING"/>
</dbReference>
<dbReference type="Gene3D" id="3.30.40.10">
    <property type="entry name" value="Zinc/RING finger domain, C3HC4 (zinc finger)"/>
    <property type="match status" value="1"/>
</dbReference>
<protein>
    <recommendedName>
        <fullName evidence="7">RING-type domain-containing protein</fullName>
    </recommendedName>
</protein>
<evidence type="ECO:0000256" key="5">
    <source>
        <dbReference type="SAM" id="MobiDB-lite"/>
    </source>
</evidence>
<proteinExistence type="predicted"/>
<dbReference type="SUPFAM" id="SSF57850">
    <property type="entry name" value="RING/U-box"/>
    <property type="match status" value="1"/>
</dbReference>
<evidence type="ECO:0000256" key="3">
    <source>
        <dbReference type="ARBA" id="ARBA00022833"/>
    </source>
</evidence>
<accession>A0A7S1Y2Z8</accession>
<dbReference type="InterPro" id="IPR013083">
    <property type="entry name" value="Znf_RING/FYVE/PHD"/>
</dbReference>
<keyword evidence="6" id="KW-0812">Transmembrane</keyword>
<feature type="domain" description="RING-type" evidence="7">
    <location>
        <begin position="119"/>
        <end position="163"/>
    </location>
</feature>
<feature type="transmembrane region" description="Helical" evidence="6">
    <location>
        <begin position="6"/>
        <end position="24"/>
    </location>
</feature>
<keyword evidence="6" id="KW-1133">Transmembrane helix</keyword>
<dbReference type="GO" id="GO:0016567">
    <property type="term" value="P:protein ubiquitination"/>
    <property type="evidence" value="ECO:0007669"/>
    <property type="project" value="UniProtKB-UniPathway"/>
</dbReference>
<organism evidence="8">
    <name type="scientific">Grammatophora oceanica</name>
    <dbReference type="NCBI Taxonomy" id="210454"/>
    <lineage>
        <taxon>Eukaryota</taxon>
        <taxon>Sar</taxon>
        <taxon>Stramenopiles</taxon>
        <taxon>Ochrophyta</taxon>
        <taxon>Bacillariophyta</taxon>
        <taxon>Fragilariophyceae</taxon>
        <taxon>Fragilariophycidae</taxon>
        <taxon>Rhabdonematales</taxon>
        <taxon>Grammatophoraceae</taxon>
        <taxon>Grammatophora</taxon>
    </lineage>
</organism>
<evidence type="ECO:0000313" key="8">
    <source>
        <dbReference type="EMBL" id="CAD9273764.1"/>
    </source>
</evidence>
<evidence type="ECO:0000256" key="1">
    <source>
        <dbReference type="ARBA" id="ARBA00022723"/>
    </source>
</evidence>
<keyword evidence="3" id="KW-0862">Zinc</keyword>
<dbReference type="PROSITE" id="PS50089">
    <property type="entry name" value="ZF_RING_2"/>
    <property type="match status" value="1"/>
</dbReference>
<dbReference type="InterPro" id="IPR053238">
    <property type="entry name" value="RING-H2_zinc_finger"/>
</dbReference>
<feature type="region of interest" description="Disordered" evidence="5">
    <location>
        <begin position="30"/>
        <end position="56"/>
    </location>
</feature>
<dbReference type="Pfam" id="PF13639">
    <property type="entry name" value="zf-RING_2"/>
    <property type="match status" value="1"/>
</dbReference>
<dbReference type="PANTHER" id="PTHR14155:SF627">
    <property type="entry name" value="OS06G0192800 PROTEIN"/>
    <property type="match status" value="1"/>
</dbReference>
<dbReference type="GO" id="GO:0008270">
    <property type="term" value="F:zinc ion binding"/>
    <property type="evidence" value="ECO:0007669"/>
    <property type="project" value="UniProtKB-KW"/>
</dbReference>
<name>A0A7S1Y2Z8_9STRA</name>
<dbReference type="EMBL" id="HBGK01004998">
    <property type="protein sequence ID" value="CAD9273764.1"/>
    <property type="molecule type" value="Transcribed_RNA"/>
</dbReference>
<gene>
    <name evidence="8" type="ORF">GOCE00092_LOCUS2672</name>
</gene>
<dbReference type="AlphaFoldDB" id="A0A7S1Y2Z8"/>
<feature type="region of interest" description="Disordered" evidence="5">
    <location>
        <begin position="175"/>
        <end position="197"/>
    </location>
</feature>
<dbReference type="SMART" id="SM00184">
    <property type="entry name" value="RING"/>
    <property type="match status" value="1"/>
</dbReference>
<reference evidence="8" key="1">
    <citation type="submission" date="2021-01" db="EMBL/GenBank/DDBJ databases">
        <authorList>
            <person name="Corre E."/>
            <person name="Pelletier E."/>
            <person name="Niang G."/>
            <person name="Scheremetjew M."/>
            <person name="Finn R."/>
            <person name="Kale V."/>
            <person name="Holt S."/>
            <person name="Cochrane G."/>
            <person name="Meng A."/>
            <person name="Brown T."/>
            <person name="Cohen L."/>
        </authorList>
    </citation>
    <scope>NUCLEOTIDE SEQUENCE</scope>
    <source>
        <strain evidence="8">CCMP 410</strain>
    </source>
</reference>
<sequence>MLPFWTIPFILCAVFLVGCLAAAYKQHQRRRIDGEERQRGTNVTDEEDDVEKQNKMESVKSRLVLKTWKDVRSEDDDEPSNNGPKSSRTRRFSLDVSFHSQAIELDTDATNTSPTEDTCGICLARFEPTDLVGSSTNSRCCHYFHKDCITEWLTKQEECPFCRETYLVDESSVEDSDNAIENGQRNATLNEDVSVEA</sequence>
<evidence type="ECO:0000259" key="7">
    <source>
        <dbReference type="PROSITE" id="PS50089"/>
    </source>
</evidence>
<evidence type="ECO:0000256" key="6">
    <source>
        <dbReference type="SAM" id="Phobius"/>
    </source>
</evidence>
<evidence type="ECO:0000256" key="4">
    <source>
        <dbReference type="PROSITE-ProRule" id="PRU00175"/>
    </source>
</evidence>
<feature type="compositionally biased region" description="Polar residues" evidence="5">
    <location>
        <begin position="179"/>
        <end position="191"/>
    </location>
</feature>
<dbReference type="PANTHER" id="PTHR14155">
    <property type="entry name" value="RING FINGER DOMAIN-CONTAINING"/>
    <property type="match status" value="1"/>
</dbReference>
<keyword evidence="1" id="KW-0479">Metal-binding</keyword>
<keyword evidence="6" id="KW-0472">Membrane</keyword>
<dbReference type="UniPathway" id="UPA00143"/>
<dbReference type="SMART" id="SM01197">
    <property type="entry name" value="FANCL_C"/>
    <property type="match status" value="1"/>
</dbReference>
<keyword evidence="2 4" id="KW-0863">Zinc-finger</keyword>